<feature type="region of interest" description="Disordered" evidence="2">
    <location>
        <begin position="244"/>
        <end position="267"/>
    </location>
</feature>
<organism evidence="3 4">
    <name type="scientific">Corynebacterium glyciniphilum AJ 3170</name>
    <dbReference type="NCBI Taxonomy" id="1404245"/>
    <lineage>
        <taxon>Bacteria</taxon>
        <taxon>Bacillati</taxon>
        <taxon>Actinomycetota</taxon>
        <taxon>Actinomycetes</taxon>
        <taxon>Mycobacteriales</taxon>
        <taxon>Corynebacteriaceae</taxon>
        <taxon>Corynebacterium</taxon>
    </lineage>
</organism>
<keyword evidence="4" id="KW-1185">Reference proteome</keyword>
<dbReference type="AlphaFoldDB" id="X5DU80"/>
<dbReference type="KEGG" id="cgy:CGLY_11885"/>
<sequence>MSPSPSDTTAAAESTALLAGSGTAEDLPRSESYRLQREHTSIDLKVLEKIATRAALSVPGVIRHSSGIGQFTGRRLPRVTVQVDPGGSAAVADVQIATSWPAPTVAVAQVTREAVGEWIEHSTGVPVLAVNVDVAAVVPGSDETVTVTDLAAAPRTPEYTRVSAAPLQTSSPTVSRQISEVSVPAAPEPHTPIRPQAATSVQLAPITAGRPVPARHVSAPIPRPVQHPAMPVAIRATTVRLLPPPEVKHPETPPATPVMHPRPPHTADQPRLLEPVIADHVTVTVPPLPRGLRILYDVPTPRGPLLRDIPTPRGLPTRTVPTPQGVGVTIFPTVRRHRRIPVTVDTSRRWRSTDTGDDRKHSGDHDRSPR</sequence>
<evidence type="ECO:0000256" key="2">
    <source>
        <dbReference type="SAM" id="MobiDB-lite"/>
    </source>
</evidence>
<dbReference type="HOGENOM" id="CLU_936012_0_0_11"/>
<feature type="compositionally biased region" description="Low complexity" evidence="2">
    <location>
        <begin position="1"/>
        <end position="22"/>
    </location>
</feature>
<evidence type="ECO:0000313" key="3">
    <source>
        <dbReference type="EMBL" id="AHW64819.1"/>
    </source>
</evidence>
<name>X5DU80_9CORY</name>
<reference evidence="3 4" key="1">
    <citation type="journal article" date="2015" name="Int. J. Syst. Evol. Microbiol.">
        <title>Revisiting Corynebacterium glyciniphilum (ex Kubota et al., 1972) sp. nov., nom. rev., isolated from putrefied banana.</title>
        <authorList>
            <person name="Al-Dilaimi A."/>
            <person name="Bednarz H."/>
            <person name="Lomker A."/>
            <person name="Niehaus K."/>
            <person name="Kalinowski J."/>
            <person name="Ruckert C."/>
        </authorList>
    </citation>
    <scope>NUCLEOTIDE SEQUENCE [LARGE SCALE GENOMIC DNA]</scope>
    <source>
        <strain evidence="3">AJ 3170</strain>
    </source>
</reference>
<feature type="region of interest" description="Disordered" evidence="2">
    <location>
        <begin position="342"/>
        <end position="370"/>
    </location>
</feature>
<feature type="region of interest" description="Disordered" evidence="2">
    <location>
        <begin position="1"/>
        <end position="34"/>
    </location>
</feature>
<dbReference type="STRING" id="1404245.CGLY_11885"/>
<protein>
    <recommendedName>
        <fullName evidence="5">Asp23/Gls24 family envelope stress response protein</fullName>
    </recommendedName>
</protein>
<dbReference type="RefSeq" id="WP_038549715.1">
    <property type="nucleotide sequence ID" value="NZ_CP006842.1"/>
</dbReference>
<gene>
    <name evidence="3" type="ORF">CGLY_11885</name>
</gene>
<dbReference type="InterPro" id="IPR005531">
    <property type="entry name" value="Asp23"/>
</dbReference>
<comment type="similarity">
    <text evidence="1">Belongs to the asp23 family.</text>
</comment>
<dbReference type="Proteomes" id="UP000023703">
    <property type="component" value="Chromosome"/>
</dbReference>
<evidence type="ECO:0008006" key="5">
    <source>
        <dbReference type="Google" id="ProtNLM"/>
    </source>
</evidence>
<evidence type="ECO:0000256" key="1">
    <source>
        <dbReference type="ARBA" id="ARBA00005721"/>
    </source>
</evidence>
<evidence type="ECO:0000313" key="4">
    <source>
        <dbReference type="Proteomes" id="UP000023703"/>
    </source>
</evidence>
<feature type="compositionally biased region" description="Basic and acidic residues" evidence="2">
    <location>
        <begin position="346"/>
        <end position="370"/>
    </location>
</feature>
<dbReference type="EMBL" id="CP006842">
    <property type="protein sequence ID" value="AHW64819.1"/>
    <property type="molecule type" value="Genomic_DNA"/>
</dbReference>
<dbReference type="Pfam" id="PF03780">
    <property type="entry name" value="Asp23"/>
    <property type="match status" value="1"/>
</dbReference>
<dbReference type="OrthoDB" id="4398969at2"/>
<proteinExistence type="inferred from homology"/>
<accession>X5DU80</accession>
<dbReference type="eggNOG" id="COG1302">
    <property type="taxonomic scope" value="Bacteria"/>
</dbReference>